<accession>A0A6V7FKX7</accession>
<dbReference type="EMBL" id="LR828258">
    <property type="protein sequence ID" value="CAD0363946.1"/>
    <property type="molecule type" value="Genomic_DNA"/>
</dbReference>
<feature type="region of interest" description="Disordered" evidence="1">
    <location>
        <begin position="1"/>
        <end position="66"/>
    </location>
</feature>
<name>A0A6V7FKX7_9XANT</name>
<keyword evidence="3" id="KW-1185">Reference proteome</keyword>
<dbReference type="Proteomes" id="UP000515406">
    <property type="component" value="Plasmid CFBP498_p224"/>
</dbReference>
<evidence type="ECO:0000256" key="1">
    <source>
        <dbReference type="SAM" id="MobiDB-lite"/>
    </source>
</evidence>
<dbReference type="AlphaFoldDB" id="A0A6V7FKX7"/>
<evidence type="ECO:0000313" key="3">
    <source>
        <dbReference type="Proteomes" id="UP000515406"/>
    </source>
</evidence>
<evidence type="ECO:0000313" key="2">
    <source>
        <dbReference type="EMBL" id="CAD0363948.1"/>
    </source>
</evidence>
<reference evidence="2 3" key="1">
    <citation type="submission" date="2020-07" db="EMBL/GenBank/DDBJ databases">
        <authorList>
            <person name="Pothier F. J."/>
        </authorList>
    </citation>
    <scope>NUCLEOTIDE SEQUENCE [LARGE SCALE GENOMIC DNA]</scope>
    <source>
        <strain evidence="2 3">CFBP 498</strain>
        <plasmid evidence="2 3">CFBP498_p224</plasmid>
    </source>
</reference>
<organism evidence="2 3">
    <name type="scientific">Xanthomonas hortorum pv. vitians</name>
    <dbReference type="NCBI Taxonomy" id="83224"/>
    <lineage>
        <taxon>Bacteria</taxon>
        <taxon>Pseudomonadati</taxon>
        <taxon>Pseudomonadota</taxon>
        <taxon>Gammaproteobacteria</taxon>
        <taxon>Lysobacterales</taxon>
        <taxon>Lysobacteraceae</taxon>
        <taxon>Xanthomonas</taxon>
    </lineage>
</organism>
<sequence length="66" mass="7451">MYSRKQPRSRQLEIRPAGGDHQVVTVSSDRSQRRARPARVLCGDGDRKWRTGGATGSGSVSRWNRR</sequence>
<geneLocation type="plasmid" evidence="2 3">
    <name>CFBP498_p224</name>
</geneLocation>
<proteinExistence type="predicted"/>
<keyword evidence="2" id="KW-0614">Plasmid</keyword>
<gene>
    <name evidence="2" type="ORF">CFBP498_49850</name>
</gene>
<dbReference type="EMBL" id="LR828258">
    <property type="protein sequence ID" value="CAD0363948.1"/>
    <property type="molecule type" value="Genomic_DNA"/>
</dbReference>
<protein>
    <submittedName>
        <fullName evidence="2">Uncharacterized protein</fullName>
    </submittedName>
</protein>
<feature type="compositionally biased region" description="Polar residues" evidence="1">
    <location>
        <begin position="57"/>
        <end position="66"/>
    </location>
</feature>